<dbReference type="EMBL" id="OC859838">
    <property type="protein sequence ID" value="CAD7627997.1"/>
    <property type="molecule type" value="Genomic_DNA"/>
</dbReference>
<dbReference type="GO" id="GO:0003676">
    <property type="term" value="F:nucleic acid binding"/>
    <property type="evidence" value="ECO:0007669"/>
    <property type="project" value="InterPro"/>
</dbReference>
<keyword evidence="3" id="KW-1185">Reference proteome</keyword>
<feature type="region of interest" description="Disordered" evidence="1">
    <location>
        <begin position="101"/>
        <end position="120"/>
    </location>
</feature>
<protein>
    <recommendedName>
        <fullName evidence="4">RRM domain-containing protein</fullName>
    </recommendedName>
</protein>
<feature type="compositionally biased region" description="Polar residues" evidence="1">
    <location>
        <begin position="57"/>
        <end position="70"/>
    </location>
</feature>
<dbReference type="EMBL" id="CAJPIZ010005263">
    <property type="protein sequence ID" value="CAG2108427.1"/>
    <property type="molecule type" value="Genomic_DNA"/>
</dbReference>
<gene>
    <name evidence="2" type="ORF">OSB1V03_LOCUS8421</name>
</gene>
<proteinExistence type="predicted"/>
<dbReference type="SUPFAM" id="SSF54928">
    <property type="entry name" value="RNA-binding domain, RBD"/>
    <property type="match status" value="1"/>
</dbReference>
<sequence length="283" mass="32113">MDARQRLNQLRRFKAKTRLGRNGRQVVRDLRQKISNDNRFGGQSGKRSLVSPRLKAYQSQTRPQVSQSGKRVTLVGDQRMPRVSVNLSQLRDNSGISVNTRTTTRTRTEPKQQRQTTVSSTQPIIMPQMVQLMPQTSGVGRYSTPSSTPVRHNPYLADDSKNTVLELFGEIGPMVRTSRVNSSMVFIVYEDSMSAKNACQTYHNRLLDGLPMSCSILSQSVNEFEVDSQPTFRSTPYRLDNTSDLLAAQLRQINEIQPISNRFTAGQTLGTNRRPNRSQFRYN</sequence>
<evidence type="ECO:0000313" key="3">
    <source>
        <dbReference type="Proteomes" id="UP000759131"/>
    </source>
</evidence>
<name>A0A7R9KTL0_9ACAR</name>
<evidence type="ECO:0000256" key="1">
    <source>
        <dbReference type="SAM" id="MobiDB-lite"/>
    </source>
</evidence>
<accession>A0A7R9KTL0</accession>
<organism evidence="2">
    <name type="scientific">Medioppia subpectinata</name>
    <dbReference type="NCBI Taxonomy" id="1979941"/>
    <lineage>
        <taxon>Eukaryota</taxon>
        <taxon>Metazoa</taxon>
        <taxon>Ecdysozoa</taxon>
        <taxon>Arthropoda</taxon>
        <taxon>Chelicerata</taxon>
        <taxon>Arachnida</taxon>
        <taxon>Acari</taxon>
        <taxon>Acariformes</taxon>
        <taxon>Sarcoptiformes</taxon>
        <taxon>Oribatida</taxon>
        <taxon>Brachypylina</taxon>
        <taxon>Oppioidea</taxon>
        <taxon>Oppiidae</taxon>
        <taxon>Medioppia</taxon>
    </lineage>
</organism>
<dbReference type="Proteomes" id="UP000759131">
    <property type="component" value="Unassembled WGS sequence"/>
</dbReference>
<evidence type="ECO:0008006" key="4">
    <source>
        <dbReference type="Google" id="ProtNLM"/>
    </source>
</evidence>
<feature type="region of interest" description="Disordered" evidence="1">
    <location>
        <begin position="32"/>
        <end position="72"/>
    </location>
</feature>
<dbReference type="AlphaFoldDB" id="A0A7R9KTL0"/>
<dbReference type="OrthoDB" id="6495314at2759"/>
<evidence type="ECO:0000313" key="2">
    <source>
        <dbReference type="EMBL" id="CAD7627997.1"/>
    </source>
</evidence>
<reference evidence="2" key="1">
    <citation type="submission" date="2020-11" db="EMBL/GenBank/DDBJ databases">
        <authorList>
            <person name="Tran Van P."/>
        </authorList>
    </citation>
    <scope>NUCLEOTIDE SEQUENCE</scope>
</reference>
<dbReference type="InterPro" id="IPR035979">
    <property type="entry name" value="RBD_domain_sf"/>
</dbReference>
<feature type="region of interest" description="Disordered" evidence="1">
    <location>
        <begin position="264"/>
        <end position="283"/>
    </location>
</feature>